<proteinExistence type="predicted"/>
<keyword evidence="1" id="KW-1133">Transmembrane helix</keyword>
<name>A0A2Z6B0Y7_9BACT</name>
<keyword evidence="2" id="KW-0418">Kinase</keyword>
<keyword evidence="1" id="KW-0812">Transmembrane</keyword>
<dbReference type="KEGG" id="dfl:DFE_2445"/>
<feature type="transmembrane region" description="Helical" evidence="1">
    <location>
        <begin position="152"/>
        <end position="172"/>
    </location>
</feature>
<feature type="transmembrane region" description="Helical" evidence="1">
    <location>
        <begin position="192"/>
        <end position="211"/>
    </location>
</feature>
<evidence type="ECO:0000256" key="1">
    <source>
        <dbReference type="SAM" id="Phobius"/>
    </source>
</evidence>
<reference evidence="2 3" key="1">
    <citation type="journal article" date="2018" name="Sci. Adv.">
        <title>Multi-heme cytochromes provide a pathway for survival in energy-limited environments.</title>
        <authorList>
            <person name="Deng X."/>
            <person name="Dohmae N."/>
            <person name="Nealson K.H."/>
            <person name="Hashimoto K."/>
            <person name="Okamoto A."/>
        </authorList>
    </citation>
    <scope>NUCLEOTIDE SEQUENCE [LARGE SCALE GENOMIC DNA]</scope>
    <source>
        <strain evidence="2 3">IS5</strain>
    </source>
</reference>
<accession>A0A2Z6B0Y7</accession>
<sequence length="228" mass="25171">MQLDLFTILGIESAICLLFGIWLLLYSFLTQPFPGTRWSALAYLLWGICTLLSAARGNLPDNLTLFVAHALLAIGMACYHEGLLRLLRAPRQLPGIGLVLASIEIFSAYYFGIHQDDLQTRIIISCIVLIIFSLLGIFRIREFGTASGDMVIHLRITTLFLMVVAVASIIRITINVLSPMPAGRLIAGALQAAPHIAYLIFFMGSALNLTWMSLRLHDQFPPDASSHC</sequence>
<dbReference type="AlphaFoldDB" id="A0A2Z6B0Y7"/>
<dbReference type="EMBL" id="AP017378">
    <property type="protein sequence ID" value="BBD09171.1"/>
    <property type="molecule type" value="Genomic_DNA"/>
</dbReference>
<dbReference type="GO" id="GO:0016301">
    <property type="term" value="F:kinase activity"/>
    <property type="evidence" value="ECO:0007669"/>
    <property type="project" value="UniProtKB-KW"/>
</dbReference>
<organism evidence="2 3">
    <name type="scientific">Desulfovibrio ferrophilus</name>
    <dbReference type="NCBI Taxonomy" id="241368"/>
    <lineage>
        <taxon>Bacteria</taxon>
        <taxon>Pseudomonadati</taxon>
        <taxon>Thermodesulfobacteriota</taxon>
        <taxon>Desulfovibrionia</taxon>
        <taxon>Desulfovibrionales</taxon>
        <taxon>Desulfovibrionaceae</taxon>
        <taxon>Desulfovibrio</taxon>
    </lineage>
</organism>
<feature type="transmembrane region" description="Helical" evidence="1">
    <location>
        <begin position="118"/>
        <end position="140"/>
    </location>
</feature>
<protein>
    <submittedName>
        <fullName evidence="2">Integral membrane sensor signal transduction histidine kinase</fullName>
    </submittedName>
</protein>
<gene>
    <name evidence="2" type="ORF">DFE_2445</name>
</gene>
<keyword evidence="2" id="KW-0808">Transferase</keyword>
<feature type="transmembrane region" description="Helical" evidence="1">
    <location>
        <begin position="6"/>
        <end position="28"/>
    </location>
</feature>
<keyword evidence="1" id="KW-0472">Membrane</keyword>
<dbReference type="Proteomes" id="UP000269883">
    <property type="component" value="Chromosome"/>
</dbReference>
<feature type="transmembrane region" description="Helical" evidence="1">
    <location>
        <begin position="63"/>
        <end position="81"/>
    </location>
</feature>
<evidence type="ECO:0000313" key="2">
    <source>
        <dbReference type="EMBL" id="BBD09171.1"/>
    </source>
</evidence>
<evidence type="ECO:0000313" key="3">
    <source>
        <dbReference type="Proteomes" id="UP000269883"/>
    </source>
</evidence>
<feature type="transmembrane region" description="Helical" evidence="1">
    <location>
        <begin position="40"/>
        <end position="57"/>
    </location>
</feature>
<dbReference type="RefSeq" id="WP_126379914.1">
    <property type="nucleotide sequence ID" value="NZ_AP017378.1"/>
</dbReference>
<feature type="transmembrane region" description="Helical" evidence="1">
    <location>
        <begin position="93"/>
        <end position="112"/>
    </location>
</feature>
<keyword evidence="3" id="KW-1185">Reference proteome</keyword>